<name>A0A225A7F0_TALAT</name>
<evidence type="ECO:0008006" key="4">
    <source>
        <dbReference type="Google" id="ProtNLM"/>
    </source>
</evidence>
<dbReference type="Proteomes" id="UP000214365">
    <property type="component" value="Unassembled WGS sequence"/>
</dbReference>
<organism evidence="2 3">
    <name type="scientific">Talaromyces atroroseus</name>
    <dbReference type="NCBI Taxonomy" id="1441469"/>
    <lineage>
        <taxon>Eukaryota</taxon>
        <taxon>Fungi</taxon>
        <taxon>Dikarya</taxon>
        <taxon>Ascomycota</taxon>
        <taxon>Pezizomycotina</taxon>
        <taxon>Eurotiomycetes</taxon>
        <taxon>Eurotiomycetidae</taxon>
        <taxon>Eurotiales</taxon>
        <taxon>Trichocomaceae</taxon>
        <taxon>Talaromyces</taxon>
        <taxon>Talaromyces sect. Trachyspermi</taxon>
    </lineage>
</organism>
<dbReference type="GO" id="GO:0005739">
    <property type="term" value="C:mitochondrion"/>
    <property type="evidence" value="ECO:0007669"/>
    <property type="project" value="TreeGrafter"/>
</dbReference>
<feature type="region of interest" description="Disordered" evidence="1">
    <location>
        <begin position="226"/>
        <end position="248"/>
    </location>
</feature>
<dbReference type="EMBL" id="LFMY01000014">
    <property type="protein sequence ID" value="OKL56422.1"/>
    <property type="molecule type" value="Genomic_DNA"/>
</dbReference>
<accession>A0A225A7F0</accession>
<dbReference type="AlphaFoldDB" id="A0A225A7F0"/>
<evidence type="ECO:0000313" key="2">
    <source>
        <dbReference type="EMBL" id="OKL56422.1"/>
    </source>
</evidence>
<protein>
    <recommendedName>
        <fullName evidence="4">Mesaconyl-C(4)-CoA hydratase</fullName>
    </recommendedName>
</protein>
<dbReference type="GO" id="GO:0019171">
    <property type="term" value="F:(3R)-hydroxyacyl-[acyl-carrier-protein] dehydratase activity"/>
    <property type="evidence" value="ECO:0007669"/>
    <property type="project" value="TreeGrafter"/>
</dbReference>
<dbReference type="GeneID" id="31007874"/>
<dbReference type="PANTHER" id="PTHR28152">
    <property type="entry name" value="HYDROXYACYL-THIOESTER DEHYDRATASE TYPE 2, MITOCHONDRIAL"/>
    <property type="match status" value="1"/>
</dbReference>
<proteinExistence type="predicted"/>
<reference evidence="2 3" key="1">
    <citation type="submission" date="2015-06" db="EMBL/GenBank/DDBJ databases">
        <title>Talaromyces atroroseus IBT 11181 draft genome.</title>
        <authorList>
            <person name="Rasmussen K.B."/>
            <person name="Rasmussen S."/>
            <person name="Petersen B."/>
            <person name="Sicheritz-Ponten T."/>
            <person name="Mortensen U.H."/>
            <person name="Thrane U."/>
        </authorList>
    </citation>
    <scope>NUCLEOTIDE SEQUENCE [LARGE SCALE GENOMIC DNA]</scope>
    <source>
        <strain evidence="2 3">IBT 11181</strain>
    </source>
</reference>
<keyword evidence="3" id="KW-1185">Reference proteome</keyword>
<comment type="caution">
    <text evidence="2">The sequence shown here is derived from an EMBL/GenBank/DDBJ whole genome shotgun (WGS) entry which is preliminary data.</text>
</comment>
<dbReference type="InterPro" id="IPR029069">
    <property type="entry name" value="HotDog_dom_sf"/>
</dbReference>
<dbReference type="OrthoDB" id="3257538at2759"/>
<dbReference type="Gene3D" id="3.10.129.10">
    <property type="entry name" value="Hotdog Thioesterase"/>
    <property type="match status" value="1"/>
</dbReference>
<sequence>MLSTRPAMRPLKASIFQLFLTYRCLYSTHNTSSPSDAASKAAADFLARFQSQGPQLRTQLLDANQLHLLSLTLNRPKRQLINYPGASTTAATVTSSSPSLPVPSNGSPVPPGHHLVYFTPGFLEEELGADGTDTSYNPDVPFTRRMWAGGEVSWPRGADGKPNLLRVGQEVTESTKVLSAEPKVVRKTGEAMIVVGVEKMFSNEYGVAVIDRRNWLFREALPYPPKPYEKKAETKPPVSKQNKTPAPSNQAVGVYKRYFNQTAVTLFRFSALTFNTHKIHYSVPWSQEVEGHRNIVVHGPLNLVSMLDFWRDIQHEKANKNSSSSSKNNQDHPDISLIVPQRISYRATNPLYAEEDYEIVLEEARESSSVNIFNHDGVVSMKAEIEA</sequence>
<dbReference type="RefSeq" id="XP_020116543.1">
    <property type="nucleotide sequence ID" value="XM_020263325.1"/>
</dbReference>
<gene>
    <name evidence="2" type="ORF">UA08_08118</name>
</gene>
<evidence type="ECO:0000256" key="1">
    <source>
        <dbReference type="SAM" id="MobiDB-lite"/>
    </source>
</evidence>
<dbReference type="SUPFAM" id="SSF54637">
    <property type="entry name" value="Thioesterase/thiol ester dehydrase-isomerase"/>
    <property type="match status" value="1"/>
</dbReference>
<dbReference type="PANTHER" id="PTHR28152:SF2">
    <property type="entry name" value="N-TERMINAL OF MAOC-LIKE DEHYDRATASE DOMAIN-CONTAINING PROTEIN"/>
    <property type="match status" value="1"/>
</dbReference>
<dbReference type="InterPro" id="IPR052741">
    <property type="entry name" value="Mitochondrial_HTD2"/>
</dbReference>
<dbReference type="FunFam" id="3.10.129.10:FF:000103">
    <property type="entry name" value="WGS project CABT00000000 data, contig 2.1"/>
    <property type="match status" value="1"/>
</dbReference>
<dbReference type="STRING" id="1441469.A0A225A7F0"/>
<feature type="compositionally biased region" description="Polar residues" evidence="1">
    <location>
        <begin position="239"/>
        <end position="248"/>
    </location>
</feature>
<evidence type="ECO:0000313" key="3">
    <source>
        <dbReference type="Proteomes" id="UP000214365"/>
    </source>
</evidence>